<dbReference type="CDD" id="cd00564">
    <property type="entry name" value="TMP_TenI"/>
    <property type="match status" value="1"/>
</dbReference>
<dbReference type="eggNOG" id="COG0352">
    <property type="taxonomic scope" value="Bacteria"/>
</dbReference>
<accession>A0A062V8Z6</accession>
<dbReference type="SUPFAM" id="SSF51391">
    <property type="entry name" value="Thiamin phosphate synthase"/>
    <property type="match status" value="1"/>
</dbReference>
<sequence length="192" mass="20567">MAARVAARHLPEGLPPVFFLTDPARTPDPEAIVAGLPAGWGVIYRHFGAPDREIVARRLLKLCRARKLRLLIGADAELAAKIGADGVHWPGRMAGASRKWRGRFKLQTMSGHQGDNFGHFRTLPVKAVLFSTVFASRSASAGKAIGAQRFRRLATSLPFPVYALGGITPDNGLCIADSAGLAAIGGWNCFKV</sequence>
<organism evidence="2 3">
    <name type="scientific">Hyphomonas polymorpha PS728</name>
    <dbReference type="NCBI Taxonomy" id="1280954"/>
    <lineage>
        <taxon>Bacteria</taxon>
        <taxon>Pseudomonadati</taxon>
        <taxon>Pseudomonadota</taxon>
        <taxon>Alphaproteobacteria</taxon>
        <taxon>Hyphomonadales</taxon>
        <taxon>Hyphomonadaceae</taxon>
        <taxon>Hyphomonas</taxon>
    </lineage>
</organism>
<evidence type="ECO:0000313" key="2">
    <source>
        <dbReference type="EMBL" id="KCZ98692.1"/>
    </source>
</evidence>
<comment type="caution">
    <text evidence="2">The sequence shown here is derived from an EMBL/GenBank/DDBJ whole genome shotgun (WGS) entry which is preliminary data.</text>
</comment>
<dbReference type="Gene3D" id="3.20.20.70">
    <property type="entry name" value="Aldolase class I"/>
    <property type="match status" value="1"/>
</dbReference>
<evidence type="ECO:0000313" key="3">
    <source>
        <dbReference type="Proteomes" id="UP000027100"/>
    </source>
</evidence>
<dbReference type="InterPro" id="IPR013785">
    <property type="entry name" value="Aldolase_TIM"/>
</dbReference>
<dbReference type="InterPro" id="IPR022998">
    <property type="entry name" value="ThiamineP_synth_TenI"/>
</dbReference>
<name>A0A062V8Z6_9PROT</name>
<dbReference type="EMBL" id="ARYM01000009">
    <property type="protein sequence ID" value="KCZ98692.1"/>
    <property type="molecule type" value="Genomic_DNA"/>
</dbReference>
<dbReference type="Pfam" id="PF02581">
    <property type="entry name" value="TMP-TENI"/>
    <property type="match status" value="1"/>
</dbReference>
<reference evidence="2 3" key="1">
    <citation type="journal article" date="2014" name="Antonie Van Leeuwenhoek">
        <title>Hyphomonas beringensis sp. nov. and Hyphomonas chukchiensis sp. nov., isolated from surface seawater of the Bering Sea and Chukchi Sea.</title>
        <authorList>
            <person name="Li C."/>
            <person name="Lai Q."/>
            <person name="Li G."/>
            <person name="Dong C."/>
            <person name="Wang J."/>
            <person name="Liao Y."/>
            <person name="Shao Z."/>
        </authorList>
    </citation>
    <scope>NUCLEOTIDE SEQUENCE [LARGE SCALE GENOMIC DNA]</scope>
    <source>
        <strain evidence="2 3">PS728</strain>
    </source>
</reference>
<proteinExistence type="predicted"/>
<dbReference type="InterPro" id="IPR036206">
    <property type="entry name" value="ThiamineP_synth_sf"/>
</dbReference>
<dbReference type="PATRIC" id="fig|1280954.3.peg.1834"/>
<protein>
    <submittedName>
        <fullName evidence="2">Thiamine monophosphate synthase family protein</fullName>
    </submittedName>
</protein>
<gene>
    <name evidence="2" type="ORF">HPO_09058</name>
</gene>
<dbReference type="GO" id="GO:0009228">
    <property type="term" value="P:thiamine biosynthetic process"/>
    <property type="evidence" value="ECO:0007669"/>
    <property type="project" value="UniProtKB-KW"/>
</dbReference>
<dbReference type="Proteomes" id="UP000027100">
    <property type="component" value="Unassembled WGS sequence"/>
</dbReference>
<keyword evidence="3" id="KW-1185">Reference proteome</keyword>
<dbReference type="AlphaFoldDB" id="A0A062V8Z6"/>
<dbReference type="STRING" id="1280954.HPO_09058"/>
<evidence type="ECO:0000259" key="1">
    <source>
        <dbReference type="Pfam" id="PF02581"/>
    </source>
</evidence>
<feature type="domain" description="Thiamine phosphate synthase/TenI" evidence="1">
    <location>
        <begin position="31"/>
        <end position="172"/>
    </location>
</feature>